<evidence type="ECO:0000256" key="3">
    <source>
        <dbReference type="ARBA" id="ARBA00022692"/>
    </source>
</evidence>
<accession>A0ABD3NPB8</accession>
<dbReference type="PANTHER" id="PTHR16119">
    <property type="entry name" value="TRANSMEMBRANE PROTEIN 144"/>
    <property type="match status" value="1"/>
</dbReference>
<proteinExistence type="inferred from homology"/>
<gene>
    <name evidence="8" type="ORF">ACHAWO_006335</name>
</gene>
<dbReference type="InterPro" id="IPR012435">
    <property type="entry name" value="TMEM144"/>
</dbReference>
<feature type="region of interest" description="Disordered" evidence="6">
    <location>
        <begin position="174"/>
        <end position="208"/>
    </location>
</feature>
<dbReference type="PANTHER" id="PTHR16119:SF17">
    <property type="entry name" value="TRANSMEMBRANE PROTEIN 144"/>
    <property type="match status" value="1"/>
</dbReference>
<keyword evidence="3 7" id="KW-0812">Transmembrane</keyword>
<keyword evidence="4 7" id="KW-1133">Transmembrane helix</keyword>
<name>A0ABD3NPB8_9STRA</name>
<keyword evidence="5 7" id="KW-0472">Membrane</keyword>
<evidence type="ECO:0000256" key="6">
    <source>
        <dbReference type="SAM" id="MobiDB-lite"/>
    </source>
</evidence>
<evidence type="ECO:0000313" key="9">
    <source>
        <dbReference type="Proteomes" id="UP001530400"/>
    </source>
</evidence>
<comment type="caution">
    <text evidence="8">The sequence shown here is derived from an EMBL/GenBank/DDBJ whole genome shotgun (WGS) entry which is preliminary data.</text>
</comment>
<organism evidence="8 9">
    <name type="scientific">Cyclotella atomus</name>
    <dbReference type="NCBI Taxonomy" id="382360"/>
    <lineage>
        <taxon>Eukaryota</taxon>
        <taxon>Sar</taxon>
        <taxon>Stramenopiles</taxon>
        <taxon>Ochrophyta</taxon>
        <taxon>Bacillariophyta</taxon>
        <taxon>Coscinodiscophyceae</taxon>
        <taxon>Thalassiosirophycidae</taxon>
        <taxon>Stephanodiscales</taxon>
        <taxon>Stephanodiscaceae</taxon>
        <taxon>Cyclotella</taxon>
    </lineage>
</organism>
<feature type="transmembrane region" description="Helical" evidence="7">
    <location>
        <begin position="67"/>
        <end position="87"/>
    </location>
</feature>
<feature type="transmembrane region" description="Helical" evidence="7">
    <location>
        <begin position="227"/>
        <end position="249"/>
    </location>
</feature>
<keyword evidence="9" id="KW-1185">Reference proteome</keyword>
<reference evidence="8 9" key="1">
    <citation type="submission" date="2024-10" db="EMBL/GenBank/DDBJ databases">
        <title>Updated reference genomes for cyclostephanoid diatoms.</title>
        <authorList>
            <person name="Roberts W.R."/>
            <person name="Alverson A.J."/>
        </authorList>
    </citation>
    <scope>NUCLEOTIDE SEQUENCE [LARGE SCALE GENOMIC DNA]</scope>
    <source>
        <strain evidence="8 9">AJA010-31</strain>
    </source>
</reference>
<dbReference type="GO" id="GO:0016020">
    <property type="term" value="C:membrane"/>
    <property type="evidence" value="ECO:0007669"/>
    <property type="project" value="UniProtKB-SubCell"/>
</dbReference>
<evidence type="ECO:0000313" key="8">
    <source>
        <dbReference type="EMBL" id="KAL3776981.1"/>
    </source>
</evidence>
<dbReference type="InterPro" id="IPR037185">
    <property type="entry name" value="EmrE-like"/>
</dbReference>
<comment type="similarity">
    <text evidence="2">Belongs to the TMEM144 family.</text>
</comment>
<dbReference type="SUPFAM" id="SSF103481">
    <property type="entry name" value="Multidrug resistance efflux transporter EmrE"/>
    <property type="match status" value="1"/>
</dbReference>
<dbReference type="InterPro" id="IPR010651">
    <property type="entry name" value="Sugar_transport"/>
</dbReference>
<evidence type="ECO:0008006" key="10">
    <source>
        <dbReference type="Google" id="ProtNLM"/>
    </source>
</evidence>
<feature type="transmembrane region" description="Helical" evidence="7">
    <location>
        <begin position="6"/>
        <end position="24"/>
    </location>
</feature>
<evidence type="ECO:0000256" key="5">
    <source>
        <dbReference type="ARBA" id="ARBA00023136"/>
    </source>
</evidence>
<feature type="compositionally biased region" description="Basic and acidic residues" evidence="6">
    <location>
        <begin position="174"/>
        <end position="185"/>
    </location>
</feature>
<dbReference type="Proteomes" id="UP001530400">
    <property type="component" value="Unassembled WGS sequence"/>
</dbReference>
<sequence length="386" mass="41761">MSNDVITGWLSAAIATLSFGSFAVPIKSPSADSVDIDPLVMQSYKSIMCFFTAWLVLLPPMNTPFSFTPWGFVSGIFWVPAGAFNIFAIRNAGLAVSQGIVSSSIVMVSFVWGNLVFREPVKSELMAYLAVGLIMGGLYGMSYFSSSEEKGSDYQAIASSSSLIDDEEQSDLIQKDEAINDDDRPSQSSPRKMGLSKRPLELEPPKMSKKKKRTIRICGGTYSRRDVGLCAALACGVWGGSCLVPMHYAPSNVKGLGYVISFSVGAITVTIAMWMFRFLFHLIQTKSIGEAYEALPSFHLKVMWASGAAAGGLWSLGNVGSIVAVKYLGQGVGYSASQAALLVSGMWGIFYFKEVTSPRTIAKWFFSAIVTIVGILLLGYESRVET</sequence>
<feature type="transmembrane region" description="Helical" evidence="7">
    <location>
        <begin position="125"/>
        <end position="144"/>
    </location>
</feature>
<dbReference type="EMBL" id="JALLPJ020001072">
    <property type="protein sequence ID" value="KAL3776981.1"/>
    <property type="molecule type" value="Genomic_DNA"/>
</dbReference>
<evidence type="ECO:0000256" key="7">
    <source>
        <dbReference type="SAM" id="Phobius"/>
    </source>
</evidence>
<evidence type="ECO:0000256" key="1">
    <source>
        <dbReference type="ARBA" id="ARBA00004141"/>
    </source>
</evidence>
<evidence type="ECO:0000256" key="2">
    <source>
        <dbReference type="ARBA" id="ARBA00005731"/>
    </source>
</evidence>
<feature type="transmembrane region" description="Helical" evidence="7">
    <location>
        <begin position="94"/>
        <end position="113"/>
    </location>
</feature>
<comment type="subcellular location">
    <subcellularLocation>
        <location evidence="1">Membrane</location>
        <topology evidence="1">Multi-pass membrane protein</topology>
    </subcellularLocation>
</comment>
<feature type="transmembrane region" description="Helical" evidence="7">
    <location>
        <begin position="364"/>
        <end position="380"/>
    </location>
</feature>
<protein>
    <recommendedName>
        <fullName evidence="10">EamA domain-containing protein</fullName>
    </recommendedName>
</protein>
<feature type="transmembrane region" description="Helical" evidence="7">
    <location>
        <begin position="255"/>
        <end position="280"/>
    </location>
</feature>
<dbReference type="AlphaFoldDB" id="A0ABD3NPB8"/>
<dbReference type="Pfam" id="PF07857">
    <property type="entry name" value="TMEM144"/>
    <property type="match status" value="1"/>
</dbReference>
<feature type="transmembrane region" description="Helical" evidence="7">
    <location>
        <begin position="331"/>
        <end position="352"/>
    </location>
</feature>
<evidence type="ECO:0000256" key="4">
    <source>
        <dbReference type="ARBA" id="ARBA00022989"/>
    </source>
</evidence>
<feature type="transmembrane region" description="Helical" evidence="7">
    <location>
        <begin position="301"/>
        <end position="325"/>
    </location>
</feature>